<dbReference type="InterPro" id="IPR011989">
    <property type="entry name" value="ARM-like"/>
</dbReference>
<accession>A0A7V3VU66</accession>
<dbReference type="Gene3D" id="1.25.10.10">
    <property type="entry name" value="Leucine-rich Repeat Variant"/>
    <property type="match status" value="1"/>
</dbReference>
<dbReference type="AlphaFoldDB" id="A0A7V3VU66"/>
<dbReference type="InterPro" id="IPR016024">
    <property type="entry name" value="ARM-type_fold"/>
</dbReference>
<comment type="caution">
    <text evidence="1">The sequence shown here is derived from an EMBL/GenBank/DDBJ whole genome shotgun (WGS) entry which is preliminary data.</text>
</comment>
<dbReference type="Pfam" id="PF13646">
    <property type="entry name" value="HEAT_2"/>
    <property type="match status" value="1"/>
</dbReference>
<name>A0A7V3VU66_UNCW3</name>
<reference evidence="1" key="1">
    <citation type="journal article" date="2020" name="mSystems">
        <title>Genome- and Community-Level Interaction Insights into Carbon Utilization and Element Cycling Functions of Hydrothermarchaeota in Hydrothermal Sediment.</title>
        <authorList>
            <person name="Zhou Z."/>
            <person name="Liu Y."/>
            <person name="Xu W."/>
            <person name="Pan J."/>
            <person name="Luo Z.H."/>
            <person name="Li M."/>
        </authorList>
    </citation>
    <scope>NUCLEOTIDE SEQUENCE [LARGE SCALE GENOMIC DNA]</scope>
    <source>
        <strain evidence="1">SpSt-961</strain>
    </source>
</reference>
<dbReference type="SUPFAM" id="SSF48371">
    <property type="entry name" value="ARM repeat"/>
    <property type="match status" value="1"/>
</dbReference>
<organism evidence="1">
    <name type="scientific">candidate division WOR-3 bacterium</name>
    <dbReference type="NCBI Taxonomy" id="2052148"/>
    <lineage>
        <taxon>Bacteria</taxon>
        <taxon>Bacteria division WOR-3</taxon>
    </lineage>
</organism>
<dbReference type="EMBL" id="DTOZ01000075">
    <property type="protein sequence ID" value="HGE77949.1"/>
    <property type="molecule type" value="Genomic_DNA"/>
</dbReference>
<protein>
    <submittedName>
        <fullName evidence="1">HEAT repeat domain-containing protein</fullName>
    </submittedName>
</protein>
<proteinExistence type="predicted"/>
<evidence type="ECO:0000313" key="1">
    <source>
        <dbReference type="EMBL" id="HGE77949.1"/>
    </source>
</evidence>
<gene>
    <name evidence="1" type="ORF">ENX68_02970</name>
</gene>
<sequence length="179" mass="20478">MKISLKTDKETLLKLLKEGDFNKKLKIFNKLGELSESDRIKILLKILEDNSWYLREQATCELAKYGNKLVPRLKKLCSKGFWYTRAAACRTLGEIGDLEGMDAILNLLFNDTNPTVVKEAKGAIKKLAEINKNAFLQKLRENIDRMNPTCDFYSILSDAIPELAEKFIEIFSQVRKNGT</sequence>